<evidence type="ECO:0000256" key="1">
    <source>
        <dbReference type="ARBA" id="ARBA00004429"/>
    </source>
</evidence>
<dbReference type="AlphaFoldDB" id="A0AAW9RP82"/>
<gene>
    <name evidence="11" type="ORF">V3328_11215</name>
</gene>
<dbReference type="RefSeq" id="WP_340329745.1">
    <property type="nucleotide sequence ID" value="NZ_JAZHOF010000004.1"/>
</dbReference>
<comment type="function">
    <text evidence="9">Part of the tripartite ATP-independent periplasmic (TRAP) transport system.</text>
</comment>
<dbReference type="GO" id="GO:0022857">
    <property type="term" value="F:transmembrane transporter activity"/>
    <property type="evidence" value="ECO:0007669"/>
    <property type="project" value="UniProtKB-UniRule"/>
</dbReference>
<organism evidence="11 12">
    <name type="scientific">Microbaculum marinum</name>
    <dbReference type="NCBI Taxonomy" id="1764581"/>
    <lineage>
        <taxon>Bacteria</taxon>
        <taxon>Pseudomonadati</taxon>
        <taxon>Pseudomonadota</taxon>
        <taxon>Alphaproteobacteria</taxon>
        <taxon>Hyphomicrobiales</taxon>
        <taxon>Tepidamorphaceae</taxon>
        <taxon>Microbaculum</taxon>
    </lineage>
</organism>
<evidence type="ECO:0000256" key="6">
    <source>
        <dbReference type="ARBA" id="ARBA00022989"/>
    </source>
</evidence>
<feature type="transmembrane region" description="Helical" evidence="9">
    <location>
        <begin position="63"/>
        <end position="81"/>
    </location>
</feature>
<dbReference type="GO" id="GO:0015740">
    <property type="term" value="P:C4-dicarboxylate transport"/>
    <property type="evidence" value="ECO:0007669"/>
    <property type="project" value="TreeGrafter"/>
</dbReference>
<keyword evidence="3" id="KW-1003">Cell membrane</keyword>
<comment type="subunit">
    <text evidence="9">The complex comprises the extracytoplasmic solute receptor protein and the two transmembrane proteins.</text>
</comment>
<dbReference type="PANTHER" id="PTHR35011">
    <property type="entry name" value="2,3-DIKETO-L-GULONATE TRAP TRANSPORTER SMALL PERMEASE PROTEIN YIAM"/>
    <property type="match status" value="1"/>
</dbReference>
<dbReference type="EMBL" id="JAZHOF010000004">
    <property type="protein sequence ID" value="MEJ8572047.1"/>
    <property type="molecule type" value="Genomic_DNA"/>
</dbReference>
<keyword evidence="12" id="KW-1185">Reference proteome</keyword>
<evidence type="ECO:0000256" key="9">
    <source>
        <dbReference type="RuleBase" id="RU369079"/>
    </source>
</evidence>
<comment type="subcellular location">
    <subcellularLocation>
        <location evidence="1 9">Cell inner membrane</location>
        <topology evidence="1 9">Multi-pass membrane protein</topology>
    </subcellularLocation>
</comment>
<keyword evidence="6 9" id="KW-1133">Transmembrane helix</keyword>
<accession>A0AAW9RP82</accession>
<evidence type="ECO:0000256" key="8">
    <source>
        <dbReference type="ARBA" id="ARBA00038436"/>
    </source>
</evidence>
<keyword evidence="5 9" id="KW-0812">Transmembrane</keyword>
<evidence type="ECO:0000256" key="3">
    <source>
        <dbReference type="ARBA" id="ARBA00022475"/>
    </source>
</evidence>
<name>A0AAW9RP82_9HYPH</name>
<evidence type="ECO:0000313" key="11">
    <source>
        <dbReference type="EMBL" id="MEJ8572047.1"/>
    </source>
</evidence>
<reference evidence="11 12" key="1">
    <citation type="submission" date="2024-02" db="EMBL/GenBank/DDBJ databases">
        <title>Genome analysis and characterization of Microbaculum marinisediminis sp. nov., isolated from marine sediment.</title>
        <authorList>
            <person name="Du Z.-J."/>
            <person name="Ye Y.-Q."/>
            <person name="Zhang Z.-R."/>
            <person name="Yuan S.-M."/>
            <person name="Zhang X.-Y."/>
        </authorList>
    </citation>
    <scope>NUCLEOTIDE SEQUENCE [LARGE SCALE GENOMIC DNA]</scope>
    <source>
        <strain evidence="11 12">SDUM1044001</strain>
    </source>
</reference>
<keyword evidence="7 9" id="KW-0472">Membrane</keyword>
<feature type="transmembrane region" description="Helical" evidence="9">
    <location>
        <begin position="143"/>
        <end position="167"/>
    </location>
</feature>
<proteinExistence type="inferred from homology"/>
<evidence type="ECO:0000256" key="7">
    <source>
        <dbReference type="ARBA" id="ARBA00023136"/>
    </source>
</evidence>
<dbReference type="InterPro" id="IPR055348">
    <property type="entry name" value="DctQ"/>
</dbReference>
<feature type="domain" description="Tripartite ATP-independent periplasmic transporters DctQ component" evidence="10">
    <location>
        <begin position="39"/>
        <end position="166"/>
    </location>
</feature>
<feature type="transmembrane region" description="Helical" evidence="9">
    <location>
        <begin position="21"/>
        <end position="43"/>
    </location>
</feature>
<comment type="caution">
    <text evidence="11">The sequence shown here is derived from an EMBL/GenBank/DDBJ whole genome shotgun (WGS) entry which is preliminary data.</text>
</comment>
<evidence type="ECO:0000256" key="5">
    <source>
        <dbReference type="ARBA" id="ARBA00022692"/>
    </source>
</evidence>
<dbReference type="GO" id="GO:0005886">
    <property type="term" value="C:plasma membrane"/>
    <property type="evidence" value="ECO:0007669"/>
    <property type="project" value="UniProtKB-SubCell"/>
</dbReference>
<keyword evidence="4 9" id="KW-0997">Cell inner membrane</keyword>
<evidence type="ECO:0000256" key="2">
    <source>
        <dbReference type="ARBA" id="ARBA00022448"/>
    </source>
</evidence>
<protein>
    <recommendedName>
        <fullName evidence="9">TRAP transporter small permease protein</fullName>
    </recommendedName>
</protein>
<sequence length="170" mass="18460">MSAADRDDAIDIRLLGPEPGLGWIAVALKLFIAVILLALMLLTCVDVVGRYVFNAPVPGAPELTEFGMGLLIFGALPLVTVRREHVSIELMTVLFAGRGQRLQNAVMQLTSLVALALMAWQLWERGIGLSRYSDSSIYLGLPLAPMAYFMSMMSGLAALALLVSLVWRRG</sequence>
<dbReference type="Proteomes" id="UP001378188">
    <property type="component" value="Unassembled WGS sequence"/>
</dbReference>
<feature type="transmembrane region" description="Helical" evidence="9">
    <location>
        <begin position="102"/>
        <end position="123"/>
    </location>
</feature>
<evidence type="ECO:0000313" key="12">
    <source>
        <dbReference type="Proteomes" id="UP001378188"/>
    </source>
</evidence>
<dbReference type="PANTHER" id="PTHR35011:SF10">
    <property type="entry name" value="TRAP TRANSPORTER SMALL PERMEASE PROTEIN"/>
    <property type="match status" value="1"/>
</dbReference>
<evidence type="ECO:0000256" key="4">
    <source>
        <dbReference type="ARBA" id="ARBA00022519"/>
    </source>
</evidence>
<dbReference type="InterPro" id="IPR007387">
    <property type="entry name" value="TRAP_DctQ"/>
</dbReference>
<comment type="similarity">
    <text evidence="8 9">Belongs to the TRAP transporter small permease family.</text>
</comment>
<evidence type="ECO:0000259" key="10">
    <source>
        <dbReference type="Pfam" id="PF04290"/>
    </source>
</evidence>
<dbReference type="Pfam" id="PF04290">
    <property type="entry name" value="DctQ"/>
    <property type="match status" value="1"/>
</dbReference>
<keyword evidence="2 9" id="KW-0813">Transport</keyword>